<dbReference type="SUPFAM" id="SSF48498">
    <property type="entry name" value="Tetracyclin repressor-like, C-terminal domain"/>
    <property type="match status" value="1"/>
</dbReference>
<gene>
    <name evidence="5" type="ORF">FXF69_40715</name>
</gene>
<dbReference type="Gene3D" id="1.10.357.10">
    <property type="entry name" value="Tetracycline Repressor, domain 2"/>
    <property type="match status" value="1"/>
</dbReference>
<reference evidence="5 6" key="1">
    <citation type="submission" date="2019-08" db="EMBL/GenBank/DDBJ databases">
        <title>Actinomadura sp. nov. CYP1-5 isolated from mountain soil.</title>
        <authorList>
            <person name="Songsumanus A."/>
            <person name="Kuncharoen N."/>
            <person name="Kudo T."/>
            <person name="Yuki M."/>
            <person name="Igarashi Y."/>
            <person name="Tanasupawat S."/>
        </authorList>
    </citation>
    <scope>NUCLEOTIDE SEQUENCE [LARGE SCALE GENOMIC DNA]</scope>
    <source>
        <strain evidence="5 6">JCM 14158</strain>
    </source>
</reference>
<dbReference type="STRING" id="1220554.GCA_001552135_05562"/>
<dbReference type="Proteomes" id="UP000323380">
    <property type="component" value="Unassembled WGS sequence"/>
</dbReference>
<dbReference type="InterPro" id="IPR025996">
    <property type="entry name" value="MT1864/Rv1816-like_C"/>
</dbReference>
<feature type="compositionally biased region" description="Gly residues" evidence="3">
    <location>
        <begin position="88"/>
        <end position="97"/>
    </location>
</feature>
<organism evidence="5 6">
    <name type="scientific">Actinomadura chibensis</name>
    <dbReference type="NCBI Taxonomy" id="392828"/>
    <lineage>
        <taxon>Bacteria</taxon>
        <taxon>Bacillati</taxon>
        <taxon>Actinomycetota</taxon>
        <taxon>Actinomycetes</taxon>
        <taxon>Streptosporangiales</taxon>
        <taxon>Thermomonosporaceae</taxon>
        <taxon>Actinomadura</taxon>
    </lineage>
</organism>
<evidence type="ECO:0000313" key="6">
    <source>
        <dbReference type="Proteomes" id="UP000323380"/>
    </source>
</evidence>
<keyword evidence="2" id="KW-0804">Transcription</keyword>
<evidence type="ECO:0000256" key="3">
    <source>
        <dbReference type="SAM" id="MobiDB-lite"/>
    </source>
</evidence>
<dbReference type="EMBL" id="VSFG01000015">
    <property type="protein sequence ID" value="TYB38878.1"/>
    <property type="molecule type" value="Genomic_DNA"/>
</dbReference>
<evidence type="ECO:0000313" key="5">
    <source>
        <dbReference type="EMBL" id="TYB38878.1"/>
    </source>
</evidence>
<sequence>MAAVAVEGFADLAAELRQARDNARHTHDAAGRGRDDAGQGGDGVGQARDGADQARDDAAQARDDAAQGRDGAGQVRDGVGQRRDGAGRVRGGAGQRGGEARDRAGWVGEVAAVGAAYVGFAERRPALYDAMFTHSVDLPFASPEAPAALHAGFGELREALRPLARDDDLDLLTETFWSALHGLVTLTRAGRLPPEHRDARLALLVRRFSG</sequence>
<dbReference type="InterPro" id="IPR036271">
    <property type="entry name" value="Tet_transcr_reg_TetR-rel_C_sf"/>
</dbReference>
<accession>A0A5D0N3G5</accession>
<proteinExistence type="predicted"/>
<evidence type="ECO:0000256" key="1">
    <source>
        <dbReference type="ARBA" id="ARBA00023015"/>
    </source>
</evidence>
<dbReference type="AlphaFoldDB" id="A0A5D0N3G5"/>
<comment type="caution">
    <text evidence="5">The sequence shown here is derived from an EMBL/GenBank/DDBJ whole genome shotgun (WGS) entry which is preliminary data.</text>
</comment>
<keyword evidence="1" id="KW-0805">Transcription regulation</keyword>
<protein>
    <submittedName>
        <fullName evidence="5">WHG domain-containing protein</fullName>
    </submittedName>
</protein>
<feature type="compositionally biased region" description="Basic and acidic residues" evidence="3">
    <location>
        <begin position="20"/>
        <end position="37"/>
    </location>
</feature>
<feature type="domain" description="HTH-type transcriptional regulator MT1864/Rv1816-like C-terminal" evidence="4">
    <location>
        <begin position="110"/>
        <end position="207"/>
    </location>
</feature>
<evidence type="ECO:0000259" key="4">
    <source>
        <dbReference type="Pfam" id="PF13305"/>
    </source>
</evidence>
<dbReference type="Pfam" id="PF13305">
    <property type="entry name" value="TetR_C_33"/>
    <property type="match status" value="1"/>
</dbReference>
<feature type="region of interest" description="Disordered" evidence="3">
    <location>
        <begin position="20"/>
        <end position="102"/>
    </location>
</feature>
<evidence type="ECO:0000256" key="2">
    <source>
        <dbReference type="ARBA" id="ARBA00023163"/>
    </source>
</evidence>
<feature type="compositionally biased region" description="Low complexity" evidence="3">
    <location>
        <begin position="68"/>
        <end position="78"/>
    </location>
</feature>
<name>A0A5D0N3G5_9ACTN</name>
<keyword evidence="6" id="KW-1185">Reference proteome</keyword>
<feature type="compositionally biased region" description="Basic and acidic residues" evidence="3">
    <location>
        <begin position="49"/>
        <end position="67"/>
    </location>
</feature>